<proteinExistence type="predicted"/>
<dbReference type="WBParaSite" id="PgR025_g074_t03">
    <property type="protein sequence ID" value="PgR025_g074_t03"/>
    <property type="gene ID" value="PgR025_g074"/>
</dbReference>
<reference evidence="2" key="1">
    <citation type="submission" date="2022-11" db="UniProtKB">
        <authorList>
            <consortium name="WormBaseParasite"/>
        </authorList>
    </citation>
    <scope>IDENTIFICATION</scope>
</reference>
<name>A0A915B372_PARUN</name>
<protein>
    <submittedName>
        <fullName evidence="2">StAR-related lipid transfer protein 3</fullName>
    </submittedName>
</protein>
<organism evidence="1 2">
    <name type="scientific">Parascaris univalens</name>
    <name type="common">Nematode worm</name>
    <dbReference type="NCBI Taxonomy" id="6257"/>
    <lineage>
        <taxon>Eukaryota</taxon>
        <taxon>Metazoa</taxon>
        <taxon>Ecdysozoa</taxon>
        <taxon>Nematoda</taxon>
        <taxon>Chromadorea</taxon>
        <taxon>Rhabditida</taxon>
        <taxon>Spirurina</taxon>
        <taxon>Ascaridomorpha</taxon>
        <taxon>Ascaridoidea</taxon>
        <taxon>Ascarididae</taxon>
        <taxon>Parascaris</taxon>
    </lineage>
</organism>
<accession>A0A915B372</accession>
<evidence type="ECO:0000313" key="2">
    <source>
        <dbReference type="WBParaSite" id="PgR025_g074_t03"/>
    </source>
</evidence>
<evidence type="ECO:0000313" key="1">
    <source>
        <dbReference type="Proteomes" id="UP000887569"/>
    </source>
</evidence>
<dbReference type="AlphaFoldDB" id="A0A915B372"/>
<sequence>MMSSIDDPLLTSDSGMGKLLSIGVLYVENVRRVCTGFLSKLKAIGRIRQ</sequence>
<keyword evidence="1" id="KW-1185">Reference proteome</keyword>
<dbReference type="Proteomes" id="UP000887569">
    <property type="component" value="Unplaced"/>
</dbReference>